<evidence type="ECO:0000313" key="1">
    <source>
        <dbReference type="EMBL" id="AHV85430.1"/>
    </source>
</evidence>
<protein>
    <submittedName>
        <fullName evidence="1">Uncharacterized protein</fullName>
    </submittedName>
</protein>
<accession>A0A0F6CLX8</accession>
<proteinExistence type="predicted"/>
<reference evidence="1 2" key="1">
    <citation type="journal article" date="2011" name="PLoS ONE">
        <title>Core proteome of the minimal cell: comparative proteomics of three mollicute species.</title>
        <authorList>
            <person name="Fisunov G.Y."/>
            <person name="Alexeev D.G."/>
            <person name="Bazaleev N.A."/>
            <person name="Ladygina V.G."/>
            <person name="Galyamina M.A."/>
            <person name="Kondratov I.G."/>
            <person name="Zhukova N.A."/>
            <person name="Serebryakova M.V."/>
            <person name="Demina I.A."/>
            <person name="Govorun V.M."/>
        </authorList>
    </citation>
    <scope>NUCLEOTIDE SEQUENCE [LARGE SCALE GENOMIC DNA]</scope>
    <source>
        <strain evidence="1 2">S6</strain>
    </source>
</reference>
<dbReference type="KEGG" id="mgz:GCW_91909"/>
<evidence type="ECO:0000313" key="2">
    <source>
        <dbReference type="Proteomes" id="UP000018735"/>
    </source>
</evidence>
<dbReference type="AlphaFoldDB" id="A0A0F6CLX8"/>
<dbReference type="Proteomes" id="UP000018735">
    <property type="component" value="Chromosome"/>
</dbReference>
<gene>
    <name evidence="1" type="ORF">GCW_91909</name>
</gene>
<dbReference type="HOGENOM" id="CLU_3170444_0_0_14"/>
<sequence>MIELQLANDKLINELTPSKLTAFSNLFFYSFNLVDWFQNKCLRINLN</sequence>
<dbReference type="EMBL" id="CP006916">
    <property type="protein sequence ID" value="AHV85430.1"/>
    <property type="molecule type" value="Genomic_DNA"/>
</dbReference>
<name>A0A0F6CLX8_MYCGL</name>
<organism evidence="1 2">
    <name type="scientific">Mycoplasmoides gallisepticum S6</name>
    <dbReference type="NCBI Taxonomy" id="1006581"/>
    <lineage>
        <taxon>Bacteria</taxon>
        <taxon>Bacillati</taxon>
        <taxon>Mycoplasmatota</taxon>
        <taxon>Mycoplasmoidales</taxon>
        <taxon>Mycoplasmoidaceae</taxon>
        <taxon>Mycoplasmoides</taxon>
    </lineage>
</organism>